<accession>A0A7Y0G9Q6</accession>
<dbReference type="InterPro" id="IPR035895">
    <property type="entry name" value="HPr-like_sf"/>
</dbReference>
<reference evidence="6 7" key="1">
    <citation type="submission" date="2020-04" db="EMBL/GenBank/DDBJ databases">
        <title>Novosphingobium sp. TW-4 isolated from soil.</title>
        <authorList>
            <person name="Dahal R.H."/>
            <person name="Chaudhary D.K."/>
        </authorList>
    </citation>
    <scope>NUCLEOTIDE SEQUENCE [LARGE SCALE GENOMIC DNA]</scope>
    <source>
        <strain evidence="6 7">TW-4</strain>
    </source>
</reference>
<keyword evidence="4" id="KW-0598">Phosphotransferase system</keyword>
<keyword evidence="7" id="KW-1185">Reference proteome</keyword>
<dbReference type="RefSeq" id="WP_169492346.1">
    <property type="nucleotide sequence ID" value="NZ_JABBGM010000002.1"/>
</dbReference>
<dbReference type="PROSITE" id="PS51350">
    <property type="entry name" value="PTS_HPR_DOM"/>
    <property type="match status" value="1"/>
</dbReference>
<evidence type="ECO:0000256" key="1">
    <source>
        <dbReference type="ARBA" id="ARBA00004496"/>
    </source>
</evidence>
<evidence type="ECO:0000313" key="7">
    <source>
        <dbReference type="Proteomes" id="UP000583556"/>
    </source>
</evidence>
<comment type="similarity">
    <text evidence="2">Belongs to the HPr family.</text>
</comment>
<dbReference type="GO" id="GO:0009401">
    <property type="term" value="P:phosphoenolpyruvate-dependent sugar phosphotransferase system"/>
    <property type="evidence" value="ECO:0007669"/>
    <property type="project" value="UniProtKB-KW"/>
</dbReference>
<dbReference type="PANTHER" id="PTHR33705">
    <property type="entry name" value="PHOSPHOCARRIER PROTEIN HPR"/>
    <property type="match status" value="1"/>
</dbReference>
<dbReference type="NCBIfam" id="TIGR01003">
    <property type="entry name" value="PTS_HPr_family"/>
    <property type="match status" value="1"/>
</dbReference>
<evidence type="ECO:0000313" key="6">
    <source>
        <dbReference type="EMBL" id="NML93084.1"/>
    </source>
</evidence>
<dbReference type="GO" id="GO:0005737">
    <property type="term" value="C:cytoplasm"/>
    <property type="evidence" value="ECO:0007669"/>
    <property type="project" value="UniProtKB-SubCell"/>
</dbReference>
<keyword evidence="3" id="KW-0963">Cytoplasm</keyword>
<dbReference type="AlphaFoldDB" id="A0A7Y0G9Q6"/>
<dbReference type="InterPro" id="IPR000032">
    <property type="entry name" value="HPr-like"/>
</dbReference>
<dbReference type="SUPFAM" id="SSF55594">
    <property type="entry name" value="HPr-like"/>
    <property type="match status" value="1"/>
</dbReference>
<proteinExistence type="inferred from homology"/>
<gene>
    <name evidence="6" type="ORF">HHL27_05310</name>
</gene>
<dbReference type="PROSITE" id="PS00369">
    <property type="entry name" value="PTS_HPR_HIS"/>
    <property type="match status" value="1"/>
</dbReference>
<dbReference type="Proteomes" id="UP000583556">
    <property type="component" value="Unassembled WGS sequence"/>
</dbReference>
<dbReference type="EMBL" id="JABBGM010000002">
    <property type="protein sequence ID" value="NML93084.1"/>
    <property type="molecule type" value="Genomic_DNA"/>
</dbReference>
<dbReference type="PANTHER" id="PTHR33705:SF2">
    <property type="entry name" value="PHOSPHOCARRIER PROTEIN NPR"/>
    <property type="match status" value="1"/>
</dbReference>
<feature type="domain" description="HPr" evidence="5">
    <location>
        <begin position="7"/>
        <end position="98"/>
    </location>
</feature>
<comment type="subcellular location">
    <subcellularLocation>
        <location evidence="1">Cytoplasm</location>
    </subcellularLocation>
</comment>
<organism evidence="6 7">
    <name type="scientific">Novosphingobium olei</name>
    <dbReference type="NCBI Taxonomy" id="2728851"/>
    <lineage>
        <taxon>Bacteria</taxon>
        <taxon>Pseudomonadati</taxon>
        <taxon>Pseudomonadota</taxon>
        <taxon>Alphaproteobacteria</taxon>
        <taxon>Sphingomonadales</taxon>
        <taxon>Sphingomonadaceae</taxon>
        <taxon>Novosphingobium</taxon>
    </lineage>
</organism>
<comment type="caution">
    <text evidence="6">The sequence shown here is derived from an EMBL/GenBank/DDBJ whole genome shotgun (WGS) entry which is preliminary data.</text>
</comment>
<evidence type="ECO:0000259" key="5">
    <source>
        <dbReference type="PROSITE" id="PS51350"/>
    </source>
</evidence>
<dbReference type="InterPro" id="IPR050399">
    <property type="entry name" value="HPr"/>
</dbReference>
<dbReference type="Gene3D" id="3.30.1340.10">
    <property type="entry name" value="HPr-like"/>
    <property type="match status" value="1"/>
</dbReference>
<evidence type="ECO:0000256" key="4">
    <source>
        <dbReference type="ARBA" id="ARBA00022683"/>
    </source>
</evidence>
<dbReference type="Pfam" id="PF00381">
    <property type="entry name" value="PTS-HPr"/>
    <property type="match status" value="1"/>
</dbReference>
<dbReference type="InterPro" id="IPR001020">
    <property type="entry name" value="PTS_HPr_His_P_site"/>
</dbReference>
<dbReference type="PRINTS" id="PR00107">
    <property type="entry name" value="PHOSPHOCPHPR"/>
</dbReference>
<evidence type="ECO:0000256" key="2">
    <source>
        <dbReference type="ARBA" id="ARBA00010736"/>
    </source>
</evidence>
<protein>
    <submittedName>
        <fullName evidence="6">HPr family phosphocarrier protein</fullName>
    </submittedName>
</protein>
<name>A0A7Y0G9Q6_9SPHN</name>
<sequence>MGDSAYAARETVTIVNQRGLHARASAKFVNAVAKLPEGFDVTVAKDGTEANGASILGLMMLGAAKGDSVDITVTGAEGDADAVLMKLAGLIKDGFGED</sequence>
<evidence type="ECO:0000256" key="3">
    <source>
        <dbReference type="ARBA" id="ARBA00022490"/>
    </source>
</evidence>